<organism evidence="1 2">
    <name type="scientific">Clostridium estertheticum</name>
    <dbReference type="NCBI Taxonomy" id="238834"/>
    <lineage>
        <taxon>Bacteria</taxon>
        <taxon>Bacillati</taxon>
        <taxon>Bacillota</taxon>
        <taxon>Clostridia</taxon>
        <taxon>Eubacteriales</taxon>
        <taxon>Clostridiaceae</taxon>
        <taxon>Clostridium</taxon>
    </lineage>
</organism>
<name>A0A7Y3SUJ9_9CLOT</name>
<evidence type="ECO:0000313" key="1">
    <source>
        <dbReference type="EMBL" id="NNU75641.1"/>
    </source>
</evidence>
<dbReference type="GeneID" id="83594202"/>
<reference evidence="1 2" key="1">
    <citation type="submission" date="2020-05" db="EMBL/GenBank/DDBJ databases">
        <title>Complete genome of Clostridium estertheticum subspecies estertheticum, isolated from Vacuum packed lamb meat from New Zealand imported to Switzerland.</title>
        <authorList>
            <person name="Wambui J."/>
            <person name="Stevens M.J.A."/>
            <person name="Stephan R."/>
        </authorList>
    </citation>
    <scope>NUCLEOTIDE SEQUENCE [LARGE SCALE GENOMIC DNA]</scope>
    <source>
        <strain evidence="1 2">CEST001</strain>
    </source>
</reference>
<dbReference type="EMBL" id="JABEYB010000004">
    <property type="protein sequence ID" value="NNU75641.1"/>
    <property type="molecule type" value="Genomic_DNA"/>
</dbReference>
<dbReference type="Proteomes" id="UP000531659">
    <property type="component" value="Unassembled WGS sequence"/>
</dbReference>
<comment type="caution">
    <text evidence="1">The sequence shown here is derived from an EMBL/GenBank/DDBJ whole genome shotgun (WGS) entry which is preliminary data.</text>
</comment>
<evidence type="ECO:0000313" key="2">
    <source>
        <dbReference type="Proteomes" id="UP000531659"/>
    </source>
</evidence>
<accession>A0A7Y3SUJ9</accession>
<dbReference type="RefSeq" id="WP_171296374.1">
    <property type="nucleotide sequence ID" value="NZ_CP077615.1"/>
</dbReference>
<proteinExistence type="predicted"/>
<evidence type="ECO:0008006" key="3">
    <source>
        <dbReference type="Google" id="ProtNLM"/>
    </source>
</evidence>
<gene>
    <name evidence="1" type="ORF">HLQ16_06830</name>
</gene>
<protein>
    <recommendedName>
        <fullName evidence="3">Ground-like protein</fullName>
    </recommendedName>
</protein>
<sequence length="74" mass="7349">MSHRHRDCCCERKCEPVCRCGNNSCGGGFGNGCGNGFGNCGAGSGIWILLLLLGCGGIGGRGGRGCGGGFGGFF</sequence>
<dbReference type="AlphaFoldDB" id="A0A7Y3SUJ9"/>